<dbReference type="EMBL" id="JBHTJG010000004">
    <property type="protein sequence ID" value="MFD0946682.1"/>
    <property type="molecule type" value="Genomic_DNA"/>
</dbReference>
<gene>
    <name evidence="2" type="ORF">ACFQ1E_10060</name>
</gene>
<proteinExistence type="predicted"/>
<keyword evidence="3" id="KW-1185">Reference proteome</keyword>
<evidence type="ECO:0008006" key="4">
    <source>
        <dbReference type="Google" id="ProtNLM"/>
    </source>
</evidence>
<keyword evidence="1" id="KW-0472">Membrane</keyword>
<organism evidence="2 3">
    <name type="scientific">Sphingomonas canadensis</name>
    <dbReference type="NCBI Taxonomy" id="1219257"/>
    <lineage>
        <taxon>Bacteria</taxon>
        <taxon>Pseudomonadati</taxon>
        <taxon>Pseudomonadota</taxon>
        <taxon>Alphaproteobacteria</taxon>
        <taxon>Sphingomonadales</taxon>
        <taxon>Sphingomonadaceae</taxon>
        <taxon>Sphingomonas</taxon>
    </lineage>
</organism>
<keyword evidence="1" id="KW-0812">Transmembrane</keyword>
<sequence length="56" mass="5916">MAGLLLAVAAASGIAEHRRRKRTDLNAVGWMPWMLIQFAALFSALIAVSLALHGAG</sequence>
<evidence type="ECO:0000313" key="2">
    <source>
        <dbReference type="EMBL" id="MFD0946682.1"/>
    </source>
</evidence>
<name>A0ABW3H7A6_9SPHN</name>
<reference evidence="3" key="1">
    <citation type="journal article" date="2019" name="Int. J. Syst. Evol. Microbiol.">
        <title>The Global Catalogue of Microorganisms (GCM) 10K type strain sequencing project: providing services to taxonomists for standard genome sequencing and annotation.</title>
        <authorList>
            <consortium name="The Broad Institute Genomics Platform"/>
            <consortium name="The Broad Institute Genome Sequencing Center for Infectious Disease"/>
            <person name="Wu L."/>
            <person name="Ma J."/>
        </authorList>
    </citation>
    <scope>NUCLEOTIDE SEQUENCE [LARGE SCALE GENOMIC DNA]</scope>
    <source>
        <strain evidence="3">CCUG 62982</strain>
    </source>
</reference>
<evidence type="ECO:0000313" key="3">
    <source>
        <dbReference type="Proteomes" id="UP001596977"/>
    </source>
</evidence>
<dbReference type="Proteomes" id="UP001596977">
    <property type="component" value="Unassembled WGS sequence"/>
</dbReference>
<keyword evidence="1" id="KW-1133">Transmembrane helix</keyword>
<accession>A0ABW3H7A6</accession>
<comment type="caution">
    <text evidence="2">The sequence shown here is derived from an EMBL/GenBank/DDBJ whole genome shotgun (WGS) entry which is preliminary data.</text>
</comment>
<protein>
    <recommendedName>
        <fullName evidence="4">HIG1 domain-containing protein</fullName>
    </recommendedName>
</protein>
<feature type="transmembrane region" description="Helical" evidence="1">
    <location>
        <begin position="31"/>
        <end position="52"/>
    </location>
</feature>
<evidence type="ECO:0000256" key="1">
    <source>
        <dbReference type="SAM" id="Phobius"/>
    </source>
</evidence>